<keyword evidence="1" id="KW-1185">Reference proteome</keyword>
<dbReference type="RefSeq" id="XP_018024708.2">
    <property type="nucleotide sequence ID" value="XM_018169219.2"/>
</dbReference>
<dbReference type="Proteomes" id="UP000694843">
    <property type="component" value="Unplaced"/>
</dbReference>
<proteinExistence type="predicted"/>
<protein>
    <submittedName>
        <fullName evidence="2">Cell wall protein AWA1</fullName>
    </submittedName>
</protein>
<dbReference type="OrthoDB" id="6361021at2759"/>
<dbReference type="KEGG" id="hazt:108680410"/>
<evidence type="ECO:0000313" key="1">
    <source>
        <dbReference type="Proteomes" id="UP000694843"/>
    </source>
</evidence>
<organism evidence="1 2">
    <name type="scientific">Hyalella azteca</name>
    <name type="common">Amphipod</name>
    <dbReference type="NCBI Taxonomy" id="294128"/>
    <lineage>
        <taxon>Eukaryota</taxon>
        <taxon>Metazoa</taxon>
        <taxon>Ecdysozoa</taxon>
        <taxon>Arthropoda</taxon>
        <taxon>Crustacea</taxon>
        <taxon>Multicrustacea</taxon>
        <taxon>Malacostraca</taxon>
        <taxon>Eumalacostraca</taxon>
        <taxon>Peracarida</taxon>
        <taxon>Amphipoda</taxon>
        <taxon>Senticaudata</taxon>
        <taxon>Talitrida</taxon>
        <taxon>Talitroidea</taxon>
        <taxon>Hyalellidae</taxon>
        <taxon>Hyalella</taxon>
    </lineage>
</organism>
<evidence type="ECO:0000313" key="2">
    <source>
        <dbReference type="RefSeq" id="XP_018024708.2"/>
    </source>
</evidence>
<name>A0A8B7PF06_HYAAZ</name>
<gene>
    <name evidence="2" type="primary">LOC108680410</name>
</gene>
<accession>A0A8B7PF06</accession>
<dbReference type="AlphaFoldDB" id="A0A8B7PF06"/>
<sequence>MAFRTAKPLKNPEYAQLEKISRCVHFDDFDEAISKKMLVPQLLSNSRTKLEQQVLWFAPSQASTEHNFYGNVSFTIKWETVLQKLGPNLYLIDQAIYNARSFTRVVFTRKNYDRILKKVDFDSEDSPMTKSWSGFRHASHCMNKVSWGPHELQIAIEVIDVEARWLYLNCKLVVNDHSNANIASKGRRRRWDKKVANFESYNCFKFNTAQNSECPYKWTADECMRHIKTVLKTVVRVPSCSGRRVEQTFDLPKNNSDHSPIAPAVASPLTGKSFYATQKLSSHAVISQRPHPPRTKSSANQVERTALKDGWLSYISPAATTNQEIPTEMKTAYRLPTSNRIRSELPEKSLLLNYVRGLANPDVPSKFTYPLTAEPAKRTLYPRTGVASTDSAVALPTRAAVSSSTDRAVAFPTRAAVSSSPDRAVALPTRAALSSSTDRAVAFSTRVAVSSSTGRADALPTRVAVSSSTDRADALLTRAAVSSSPDRAVTLPTRVAVSSSTDRDIAFPTRAAVSLGTDRAVALPTRAAVSSSTNRADALPTRAAVSLVTDRAVALPTRAAVSSSTDRAVALPTRAAVSSSTDRAVALTTRAVVSWSTDRAVALPTRVAVSSSTDRADALPTRAAVSLSTDRAVALPTLATVSSSTDRAVTLPTRAAVSLDTDRAVALPTRAEVSLGPVRAAALPTRAPVSSSTDRDVALPTRAAVSSSTDRAVALPTRVAVSLSTDRAVAFFTSAAVSSSKDRAVTLSTRSAVSSSTDHAVALPNRAAISLSTRSDHAVKSTCLLSGRSATEENTAPLQTVNLVKFQPFFWQR</sequence>
<dbReference type="GeneID" id="108680410"/>
<reference evidence="2" key="1">
    <citation type="submission" date="2025-08" db="UniProtKB">
        <authorList>
            <consortium name="RefSeq"/>
        </authorList>
    </citation>
    <scope>IDENTIFICATION</scope>
    <source>
        <tissue evidence="2">Whole organism</tissue>
    </source>
</reference>